<dbReference type="CDD" id="cd02440">
    <property type="entry name" value="AdoMet_MTases"/>
    <property type="match status" value="1"/>
</dbReference>
<dbReference type="Proteomes" id="UP000198618">
    <property type="component" value="Unassembled WGS sequence"/>
</dbReference>
<gene>
    <name evidence="2" type="ORF">SAMN05216389_102179</name>
</gene>
<organism evidence="2 3">
    <name type="scientific">Oceanobacillus limi</name>
    <dbReference type="NCBI Taxonomy" id="930131"/>
    <lineage>
        <taxon>Bacteria</taxon>
        <taxon>Bacillati</taxon>
        <taxon>Bacillota</taxon>
        <taxon>Bacilli</taxon>
        <taxon>Bacillales</taxon>
        <taxon>Bacillaceae</taxon>
        <taxon>Oceanobacillus</taxon>
    </lineage>
</organism>
<dbReference type="RefSeq" id="WP_090866769.1">
    <property type="nucleotide sequence ID" value="NZ_FOHE01000002.1"/>
</dbReference>
<dbReference type="STRING" id="930131.SAMN05216389_102179"/>
<name>A0A1H9ZBA2_9BACI</name>
<accession>A0A1H9ZBA2</accession>
<dbReference type="InterPro" id="IPR025714">
    <property type="entry name" value="Methyltranfer_dom"/>
</dbReference>
<dbReference type="PANTHER" id="PTHR43861">
    <property type="entry name" value="TRANS-ACONITATE 2-METHYLTRANSFERASE-RELATED"/>
    <property type="match status" value="1"/>
</dbReference>
<keyword evidence="2" id="KW-0808">Transferase</keyword>
<dbReference type="SUPFAM" id="SSF53335">
    <property type="entry name" value="S-adenosyl-L-methionine-dependent methyltransferases"/>
    <property type="match status" value="1"/>
</dbReference>
<protein>
    <submittedName>
        <fullName evidence="2">Methyltransferase domain-containing protein</fullName>
    </submittedName>
</protein>
<dbReference type="InterPro" id="IPR029063">
    <property type="entry name" value="SAM-dependent_MTases_sf"/>
</dbReference>
<proteinExistence type="predicted"/>
<evidence type="ECO:0000313" key="2">
    <source>
        <dbReference type="EMBL" id="SES78840.1"/>
    </source>
</evidence>
<dbReference type="GO" id="GO:0032259">
    <property type="term" value="P:methylation"/>
    <property type="evidence" value="ECO:0007669"/>
    <property type="project" value="UniProtKB-KW"/>
</dbReference>
<dbReference type="AlphaFoldDB" id="A0A1H9ZBA2"/>
<feature type="domain" description="Methyltransferase" evidence="1">
    <location>
        <begin position="42"/>
        <end position="154"/>
    </location>
</feature>
<dbReference type="OrthoDB" id="9791837at2"/>
<dbReference type="Gene3D" id="3.40.50.150">
    <property type="entry name" value="Vaccinia Virus protein VP39"/>
    <property type="match status" value="1"/>
</dbReference>
<evidence type="ECO:0000259" key="1">
    <source>
        <dbReference type="Pfam" id="PF13847"/>
    </source>
</evidence>
<keyword evidence="2" id="KW-0489">Methyltransferase</keyword>
<reference evidence="2 3" key="1">
    <citation type="submission" date="2016-10" db="EMBL/GenBank/DDBJ databases">
        <authorList>
            <person name="de Groot N.N."/>
        </authorList>
    </citation>
    <scope>NUCLEOTIDE SEQUENCE [LARGE SCALE GENOMIC DNA]</scope>
    <source>
        <strain evidence="2 3">IBRC-M 10780</strain>
    </source>
</reference>
<keyword evidence="3" id="KW-1185">Reference proteome</keyword>
<dbReference type="EMBL" id="FOHE01000002">
    <property type="protein sequence ID" value="SES78840.1"/>
    <property type="molecule type" value="Genomic_DNA"/>
</dbReference>
<dbReference type="GO" id="GO:0008757">
    <property type="term" value="F:S-adenosylmethionine-dependent methyltransferase activity"/>
    <property type="evidence" value="ECO:0007669"/>
    <property type="project" value="InterPro"/>
</dbReference>
<dbReference type="Pfam" id="PF13847">
    <property type="entry name" value="Methyltransf_31"/>
    <property type="match status" value="1"/>
</dbReference>
<sequence>MKQNIYDNPTFFNEYKKLRESGITYNDFIEQPAVKSAISCLEGKTVLDLGCGTGEFVRYCLENKASYVLGVDISKKMIEQAKIKTENGKADFICAPIEDINITDQKFDVIISSLAIHYIEDYDGLINKVRNLLNYDGVFIFSTEHPIVTARKEMDNWIKDGEGNKLYWALDDYHEEGKREQHWYIEGVIKYHRTISTLVNTLITNGFKIEEIQEPQSTSEGLNKMPKLVNEKRRPSFIVIKAQKSCVT</sequence>
<evidence type="ECO:0000313" key="3">
    <source>
        <dbReference type="Proteomes" id="UP000198618"/>
    </source>
</evidence>